<evidence type="ECO:0000313" key="3">
    <source>
        <dbReference type="RefSeq" id="XP_048133954.1"/>
    </source>
</evidence>
<keyword evidence="1" id="KW-0812">Transmembrane</keyword>
<keyword evidence="2" id="KW-1185">Reference proteome</keyword>
<name>A0ABM3HBG1_9MYRT</name>
<protein>
    <submittedName>
        <fullName evidence="3">Glutamate receptor 2.8-like</fullName>
    </submittedName>
</protein>
<sequence>MTTKFVDARDLIRNRHFVGYQKGSLVRKLLVRQLNFNESRLIPYGSPEDYHEALSKGSENGGVELFLDRYCNKYKMVGPTYKTDRLAFIKPRTNMDNFHQAFPLRSPLISYISRAILRATHDKAKMDAIEGRNFRGQSSCQEQDATIFSDNLTLSVYSFGELFIITGFVLVSSVLIYVVLFFQSNWPSSRAIHPSDRSLWSEFLETANFFFRERRLIGFLWKIGSRTATMSQFRSTEASVNNDVGVIARTPNEGEKPVLIIPV</sequence>
<dbReference type="Proteomes" id="UP000827889">
    <property type="component" value="Chromosome 4"/>
</dbReference>
<evidence type="ECO:0000256" key="1">
    <source>
        <dbReference type="SAM" id="Phobius"/>
    </source>
</evidence>
<reference evidence="3" key="1">
    <citation type="submission" date="2025-08" db="UniProtKB">
        <authorList>
            <consortium name="RefSeq"/>
        </authorList>
    </citation>
    <scope>IDENTIFICATION</scope>
    <source>
        <tissue evidence="3">Leaf</tissue>
    </source>
</reference>
<proteinExistence type="predicted"/>
<evidence type="ECO:0000313" key="2">
    <source>
        <dbReference type="Proteomes" id="UP000827889"/>
    </source>
</evidence>
<dbReference type="InterPro" id="IPR015683">
    <property type="entry name" value="Ionotropic_Glu_rcpt"/>
</dbReference>
<gene>
    <name evidence="3" type="primary">LOC115736048</name>
</gene>
<dbReference type="PANTHER" id="PTHR18966">
    <property type="entry name" value="IONOTROPIC GLUTAMATE RECEPTOR"/>
    <property type="match status" value="1"/>
</dbReference>
<dbReference type="SUPFAM" id="SSF53850">
    <property type="entry name" value="Periplasmic binding protein-like II"/>
    <property type="match status" value="1"/>
</dbReference>
<dbReference type="RefSeq" id="XP_048133954.1">
    <property type="nucleotide sequence ID" value="XM_048277997.1"/>
</dbReference>
<feature type="transmembrane region" description="Helical" evidence="1">
    <location>
        <begin position="162"/>
        <end position="182"/>
    </location>
</feature>
<keyword evidence="1" id="KW-0472">Membrane</keyword>
<dbReference type="GeneID" id="115736048"/>
<organism evidence="2 3">
    <name type="scientific">Rhodamnia argentea</name>
    <dbReference type="NCBI Taxonomy" id="178133"/>
    <lineage>
        <taxon>Eukaryota</taxon>
        <taxon>Viridiplantae</taxon>
        <taxon>Streptophyta</taxon>
        <taxon>Embryophyta</taxon>
        <taxon>Tracheophyta</taxon>
        <taxon>Spermatophyta</taxon>
        <taxon>Magnoliopsida</taxon>
        <taxon>eudicotyledons</taxon>
        <taxon>Gunneridae</taxon>
        <taxon>Pentapetalae</taxon>
        <taxon>rosids</taxon>
        <taxon>malvids</taxon>
        <taxon>Myrtales</taxon>
        <taxon>Myrtaceae</taxon>
        <taxon>Myrtoideae</taxon>
        <taxon>Myrteae</taxon>
        <taxon>Australasian group</taxon>
        <taxon>Rhodamnia</taxon>
    </lineage>
</organism>
<keyword evidence="1" id="KW-1133">Transmembrane helix</keyword>
<accession>A0ABM3HBG1</accession>